<dbReference type="EMBL" id="MRYD01000081">
    <property type="protein sequence ID" value="OSZ59312.1"/>
    <property type="molecule type" value="Genomic_DNA"/>
</dbReference>
<dbReference type="Proteomes" id="UP000194266">
    <property type="component" value="Unassembled WGS sequence"/>
</dbReference>
<feature type="compositionally biased region" description="Pro residues" evidence="1">
    <location>
        <begin position="21"/>
        <end position="33"/>
    </location>
</feature>
<evidence type="ECO:0000313" key="3">
    <source>
        <dbReference type="Proteomes" id="UP000194266"/>
    </source>
</evidence>
<name>A0ABX3YHJ8_9ACTN</name>
<gene>
    <name evidence="2" type="ORF">OQI_16960</name>
</gene>
<evidence type="ECO:0000313" key="2">
    <source>
        <dbReference type="EMBL" id="OSZ59312.1"/>
    </source>
</evidence>
<protein>
    <submittedName>
        <fullName evidence="2">Uncharacterized protein</fullName>
    </submittedName>
</protein>
<sequence length="117" mass="12630">MPFSVTAAPGPPHHLGRPRAAPAPTPPTPPPASLPDGPERDRVRDEVLRAVLHLRFFEDWPQTRIAGRPGISQTLVSRPLGRTCARPRHETPCPRQQETGHGGSSTTSRSPAAVRTS</sequence>
<accession>A0ABX3YHJ8</accession>
<comment type="caution">
    <text evidence="2">The sequence shown here is derived from an EMBL/GenBank/DDBJ whole genome shotgun (WGS) entry which is preliminary data.</text>
</comment>
<proteinExistence type="predicted"/>
<dbReference type="RefSeq" id="WP_086170187.1">
    <property type="nucleotide sequence ID" value="NZ_MRYD01000081.1"/>
</dbReference>
<feature type="region of interest" description="Disordered" evidence="1">
    <location>
        <begin position="69"/>
        <end position="117"/>
    </location>
</feature>
<keyword evidence="3" id="KW-1185">Reference proteome</keyword>
<reference evidence="2 3" key="1">
    <citation type="submission" date="2016-12" db="EMBL/GenBank/DDBJ databases">
        <title>Genome Mining:The Detection of Biosynthetic Gene Clusters to Aid in the Expression of Curamycin A produced by Streptomyces sp. strain CZA14.</title>
        <authorList>
            <person name="Durrell K.A."/>
            <person name="Kirby B.M."/>
            <person name="Khan W."/>
            <person name="Mthethwa T."/>
            <person name="Le Roes-Hill M."/>
        </authorList>
    </citation>
    <scope>NUCLEOTIDE SEQUENCE [LARGE SCALE GENOMIC DNA]</scope>
    <source>
        <strain evidence="2 3">CZA14</strain>
    </source>
</reference>
<evidence type="ECO:0000256" key="1">
    <source>
        <dbReference type="SAM" id="MobiDB-lite"/>
    </source>
</evidence>
<organism evidence="2 3">
    <name type="scientific">Streptomyces pharetrae CZA14</name>
    <dbReference type="NCBI Taxonomy" id="1144883"/>
    <lineage>
        <taxon>Bacteria</taxon>
        <taxon>Bacillati</taxon>
        <taxon>Actinomycetota</taxon>
        <taxon>Actinomycetes</taxon>
        <taxon>Kitasatosporales</taxon>
        <taxon>Streptomycetaceae</taxon>
        <taxon>Streptomyces</taxon>
    </lineage>
</organism>
<feature type="region of interest" description="Disordered" evidence="1">
    <location>
        <begin position="1"/>
        <end position="42"/>
    </location>
</feature>